<dbReference type="Proteomes" id="UP000233551">
    <property type="component" value="Unassembled WGS sequence"/>
</dbReference>
<proteinExistence type="predicted"/>
<accession>A0A2I0J3J2</accession>
<evidence type="ECO:0000313" key="1">
    <source>
        <dbReference type="EMBL" id="PKI50623.1"/>
    </source>
</evidence>
<protein>
    <recommendedName>
        <fullName evidence="3">GAG-pre-integrase domain-containing protein</fullName>
    </recommendedName>
</protein>
<evidence type="ECO:0008006" key="3">
    <source>
        <dbReference type="Google" id="ProtNLM"/>
    </source>
</evidence>
<evidence type="ECO:0000313" key="2">
    <source>
        <dbReference type="Proteomes" id="UP000233551"/>
    </source>
</evidence>
<keyword evidence="2" id="KW-1185">Reference proteome</keyword>
<reference evidence="1 2" key="1">
    <citation type="submission" date="2017-11" db="EMBL/GenBank/DDBJ databases">
        <title>De-novo sequencing of pomegranate (Punica granatum L.) genome.</title>
        <authorList>
            <person name="Akparov Z."/>
            <person name="Amiraslanov A."/>
            <person name="Hajiyeva S."/>
            <person name="Abbasov M."/>
            <person name="Kaur K."/>
            <person name="Hamwieh A."/>
            <person name="Solovyev V."/>
            <person name="Salamov A."/>
            <person name="Braich B."/>
            <person name="Kosarev P."/>
            <person name="Mahmoud A."/>
            <person name="Hajiyev E."/>
            <person name="Babayeva S."/>
            <person name="Izzatullayeva V."/>
            <person name="Mammadov A."/>
            <person name="Mammadov A."/>
            <person name="Sharifova S."/>
            <person name="Ojaghi J."/>
            <person name="Eynullazada K."/>
            <person name="Bayramov B."/>
            <person name="Abdulazimova A."/>
            <person name="Shahmuradov I."/>
        </authorList>
    </citation>
    <scope>NUCLEOTIDE SEQUENCE [LARGE SCALE GENOMIC DNA]</scope>
    <source>
        <strain evidence="2">cv. AG2017</strain>
        <tissue evidence="1">Leaf</tissue>
    </source>
</reference>
<gene>
    <name evidence="1" type="ORF">CRG98_029010</name>
</gene>
<organism evidence="1 2">
    <name type="scientific">Punica granatum</name>
    <name type="common">Pomegranate</name>
    <dbReference type="NCBI Taxonomy" id="22663"/>
    <lineage>
        <taxon>Eukaryota</taxon>
        <taxon>Viridiplantae</taxon>
        <taxon>Streptophyta</taxon>
        <taxon>Embryophyta</taxon>
        <taxon>Tracheophyta</taxon>
        <taxon>Spermatophyta</taxon>
        <taxon>Magnoliopsida</taxon>
        <taxon>eudicotyledons</taxon>
        <taxon>Gunneridae</taxon>
        <taxon>Pentapetalae</taxon>
        <taxon>rosids</taxon>
        <taxon>malvids</taxon>
        <taxon>Myrtales</taxon>
        <taxon>Lythraceae</taxon>
        <taxon>Punica</taxon>
    </lineage>
</organism>
<sequence length="153" mass="16205">MSLYDSSLIDAYLDSGASSHMVNNEGSSRALSTVTVSLELWQHRLGHPNTYANEYKSYRCLEPISNRVYTSRHPTQVRATAPSNNVAASLEMALPGLSIDDAAPRSNATASPEPPSLMPLVASVDATTSLVMASASSLIDAAAPQMNVVVSPK</sequence>
<comment type="caution">
    <text evidence="1">The sequence shown here is derived from an EMBL/GenBank/DDBJ whole genome shotgun (WGS) entry which is preliminary data.</text>
</comment>
<dbReference type="AlphaFoldDB" id="A0A2I0J3J2"/>
<name>A0A2I0J3J2_PUNGR</name>
<dbReference type="EMBL" id="PGOL01002093">
    <property type="protein sequence ID" value="PKI50623.1"/>
    <property type="molecule type" value="Genomic_DNA"/>
</dbReference>